<feature type="signal peptide" evidence="1">
    <location>
        <begin position="1"/>
        <end position="21"/>
    </location>
</feature>
<dbReference type="PROSITE" id="PS51257">
    <property type="entry name" value="PROKAR_LIPOPROTEIN"/>
    <property type="match status" value="1"/>
</dbReference>
<evidence type="ECO:0000313" key="2">
    <source>
        <dbReference type="EMBL" id="KAB3529592.1"/>
    </source>
</evidence>
<feature type="chain" id="PRO_5039017957" evidence="1">
    <location>
        <begin position="22"/>
        <end position="70"/>
    </location>
</feature>
<dbReference type="AlphaFoldDB" id="A0A833HNG6"/>
<dbReference type="Proteomes" id="UP000465601">
    <property type="component" value="Unassembled WGS sequence"/>
</dbReference>
<accession>A0A833HNG6</accession>
<evidence type="ECO:0000256" key="1">
    <source>
        <dbReference type="SAM" id="SignalP"/>
    </source>
</evidence>
<dbReference type="RefSeq" id="WP_151866038.1">
    <property type="nucleotide sequence ID" value="NZ_WBZB01000028.1"/>
</dbReference>
<name>A0A833HNG6_9FIRM</name>
<keyword evidence="3" id="KW-1185">Reference proteome</keyword>
<comment type="caution">
    <text evidence="2">The sequence shown here is derived from an EMBL/GenBank/DDBJ whole genome shotgun (WGS) entry which is preliminary data.</text>
</comment>
<organism evidence="2 3">
    <name type="scientific">Alkaliphilus serpentinus</name>
    <dbReference type="NCBI Taxonomy" id="1482731"/>
    <lineage>
        <taxon>Bacteria</taxon>
        <taxon>Bacillati</taxon>
        <taxon>Bacillota</taxon>
        <taxon>Clostridia</taxon>
        <taxon>Peptostreptococcales</taxon>
        <taxon>Natronincolaceae</taxon>
        <taxon>Alkaliphilus</taxon>
    </lineage>
</organism>
<keyword evidence="1" id="KW-0732">Signal</keyword>
<reference evidence="2 3" key="1">
    <citation type="submission" date="2019-10" db="EMBL/GenBank/DDBJ databases">
        <title>Alkaliphilus serpentinus sp. nov. and Alkaliphilus pronyensis sp. nov., two novel anaerobic alkaliphilic species isolated from the serpentinized-hosted hydrothermal field of the Prony Bay (New Caledonia).</title>
        <authorList>
            <person name="Postec A."/>
        </authorList>
    </citation>
    <scope>NUCLEOTIDE SEQUENCE [LARGE SCALE GENOMIC DNA]</scope>
    <source>
        <strain evidence="2 3">LacT</strain>
    </source>
</reference>
<gene>
    <name evidence="2" type="ORF">F8153_09055</name>
</gene>
<sequence length="70" mass="7944">MKKLLIGVVILLILVSCQQINNTNVENPLIDEITTYEETIEDGKVKIDEISYDIQSVVKITNTYDDNENS</sequence>
<proteinExistence type="predicted"/>
<evidence type="ECO:0000313" key="3">
    <source>
        <dbReference type="Proteomes" id="UP000465601"/>
    </source>
</evidence>
<dbReference type="EMBL" id="WBZB01000028">
    <property type="protein sequence ID" value="KAB3529592.1"/>
    <property type="molecule type" value="Genomic_DNA"/>
</dbReference>
<protein>
    <submittedName>
        <fullName evidence="2">Uncharacterized protein</fullName>
    </submittedName>
</protein>